<feature type="compositionally biased region" description="Acidic residues" evidence="1">
    <location>
        <begin position="245"/>
        <end position="278"/>
    </location>
</feature>
<organism evidence="4 5">
    <name type="scientific">Nocardiopsis aegyptia</name>
    <dbReference type="NCBI Taxonomy" id="220378"/>
    <lineage>
        <taxon>Bacteria</taxon>
        <taxon>Bacillati</taxon>
        <taxon>Actinomycetota</taxon>
        <taxon>Actinomycetes</taxon>
        <taxon>Streptosporangiales</taxon>
        <taxon>Nocardiopsidaceae</taxon>
        <taxon>Nocardiopsis</taxon>
    </lineage>
</organism>
<dbReference type="AlphaFoldDB" id="A0A7Z0ENN9"/>
<feature type="compositionally biased region" description="Acidic residues" evidence="1">
    <location>
        <begin position="290"/>
        <end position="300"/>
    </location>
</feature>
<proteinExistence type="predicted"/>
<evidence type="ECO:0000313" key="4">
    <source>
        <dbReference type="EMBL" id="NYJ35244.1"/>
    </source>
</evidence>
<keyword evidence="2" id="KW-0812">Transmembrane</keyword>
<evidence type="ECO:0000313" key="5">
    <source>
        <dbReference type="Proteomes" id="UP000572051"/>
    </source>
</evidence>
<gene>
    <name evidence="4" type="ORF">HNR10_003125</name>
</gene>
<feature type="chain" id="PRO_5030687577" evidence="3">
    <location>
        <begin position="36"/>
        <end position="380"/>
    </location>
</feature>
<comment type="caution">
    <text evidence="4">The sequence shown here is derived from an EMBL/GenBank/DDBJ whole genome shotgun (WGS) entry which is preliminary data.</text>
</comment>
<protein>
    <submittedName>
        <fullName evidence="4">LPXTG-motif cell wall-anchored protein</fullName>
    </submittedName>
</protein>
<keyword evidence="2" id="KW-0472">Membrane</keyword>
<evidence type="ECO:0000256" key="1">
    <source>
        <dbReference type="SAM" id="MobiDB-lite"/>
    </source>
</evidence>
<reference evidence="4 5" key="1">
    <citation type="submission" date="2020-07" db="EMBL/GenBank/DDBJ databases">
        <title>Sequencing the genomes of 1000 actinobacteria strains.</title>
        <authorList>
            <person name="Klenk H.-P."/>
        </authorList>
    </citation>
    <scope>NUCLEOTIDE SEQUENCE [LARGE SCALE GENOMIC DNA]</scope>
    <source>
        <strain evidence="4 5">DSM 44442</strain>
    </source>
</reference>
<keyword evidence="5" id="KW-1185">Reference proteome</keyword>
<sequence length="380" mass="38373">MVFPSPVSARRVLQGGITFAAFGALSVAASVPAHAENGEVGYAYTSAADEGRIFGIYLRGGDVGGYGGPLYDGEVYSDSVHSITVDVVEDDLSARVMFRELRIELTEADIEAMREAAEDGVSQPGLENAGDGSGETVLQASYADPEIAVTQNWAGDREFSHDPGTESVEVNELGAEISFSTGTAAWHETLEDRSLVYQGLDAEQELWGGIQTLDMVVSFPDEGFSVSYRVGEAIVASDTAPAGDGDGDGDDGDTGGDGTGEGDGDDETPGEDGTDGEGDGSGQDGNGEGDGTDGEGDGDSQDGNGQDGNGQGADSGSEGDQDSAENTAGEGADDPLAQTGSPVAGLIAAGAAVAAGGGAALYWGRRRKAASAGTEEPSQS</sequence>
<feature type="region of interest" description="Disordered" evidence="1">
    <location>
        <begin position="115"/>
        <end position="135"/>
    </location>
</feature>
<feature type="signal peptide" evidence="3">
    <location>
        <begin position="1"/>
        <end position="35"/>
    </location>
</feature>
<feature type="compositionally biased region" description="Gly residues" evidence="1">
    <location>
        <begin position="279"/>
        <end position="289"/>
    </location>
</feature>
<feature type="transmembrane region" description="Helical" evidence="2">
    <location>
        <begin position="343"/>
        <end position="363"/>
    </location>
</feature>
<dbReference type="EMBL" id="JACCFS010000001">
    <property type="protein sequence ID" value="NYJ35244.1"/>
    <property type="molecule type" value="Genomic_DNA"/>
</dbReference>
<evidence type="ECO:0000256" key="3">
    <source>
        <dbReference type="SAM" id="SignalP"/>
    </source>
</evidence>
<name>A0A7Z0ENN9_9ACTN</name>
<keyword evidence="2" id="KW-1133">Transmembrane helix</keyword>
<dbReference type="Proteomes" id="UP000572051">
    <property type="component" value="Unassembled WGS sequence"/>
</dbReference>
<dbReference type="NCBIfam" id="TIGR01167">
    <property type="entry name" value="LPXTG_anchor"/>
    <property type="match status" value="1"/>
</dbReference>
<accession>A0A7Z0ENN9</accession>
<dbReference type="RefSeq" id="WP_246406253.1">
    <property type="nucleotide sequence ID" value="NZ_JACCFS010000001.1"/>
</dbReference>
<keyword evidence="3" id="KW-0732">Signal</keyword>
<evidence type="ECO:0000256" key="2">
    <source>
        <dbReference type="SAM" id="Phobius"/>
    </source>
</evidence>
<feature type="region of interest" description="Disordered" evidence="1">
    <location>
        <begin position="238"/>
        <end position="340"/>
    </location>
</feature>